<feature type="region of interest" description="Disordered" evidence="1">
    <location>
        <begin position="520"/>
        <end position="597"/>
    </location>
</feature>
<comment type="caution">
    <text evidence="2">The sequence shown here is derived from an EMBL/GenBank/DDBJ whole genome shotgun (WGS) entry which is preliminary data.</text>
</comment>
<feature type="compositionally biased region" description="Basic and acidic residues" evidence="1">
    <location>
        <begin position="583"/>
        <end position="595"/>
    </location>
</feature>
<keyword evidence="3" id="KW-1185">Reference proteome</keyword>
<feature type="compositionally biased region" description="Low complexity" evidence="1">
    <location>
        <begin position="534"/>
        <end position="552"/>
    </location>
</feature>
<dbReference type="Proteomes" id="UP001391051">
    <property type="component" value="Unassembled WGS sequence"/>
</dbReference>
<evidence type="ECO:0000313" key="2">
    <source>
        <dbReference type="EMBL" id="KAK7942412.1"/>
    </source>
</evidence>
<feature type="region of interest" description="Disordered" evidence="1">
    <location>
        <begin position="615"/>
        <end position="717"/>
    </location>
</feature>
<sequence length="811" mass="88018">MFLHSGASLHGHEYSNKPSQAAGQAGARRNHLLRSTFTSPVNRASTISYNNADSPFPPPPPRSISAASTAAGAPSPSILRVNGRPIARRAPNTPESVVRFQEPAADRPPPVNRASTISYNKTDSQFPPPLPPRRIASAATQTTATTTSPTLTHSKGKPSLSRRVSGTPEPAVRFHEPAAEHELRAGSKDDTMMSGDEGSVYISDSETSRAGSSVRRSQRRVSSRSSTTYLLAQPAPKLNHRLLHIRPQLLLQTQQVSSDRRPKPTIDVYPSSAIAHSALVTPLFKRFPRLARIKRELSVGDIMLVQSEDLSVPARDRALDEDDEDSINKRDLVAILSPMGRDMAEIVLSDGTVWTAKPRIQGSAVSYDFTTEDESGKITTARWARRKATGKPAATSAPTSPTASFSSAPEHRFTFSMIDPSCRRHPIMATLRPNQLEVQDTYTTVSQSAGRYPPTSSALGSPTTPTGEKDDDPIPSAERTVQTVENWQKILIQVTALWVVLHQGWVSSFRPMNIECRASAAGTNNPSKLSPQTRSFSFGSNGGRNSQSQNGQATKGSNPLHRITRRVGGGIAGNNQNQQCNGEGEKKTTKTKTDQDVLGALPRRATSTGAAYVQKRNAQNRLSMESPSMSEDTSELLLRRGPSPFSGGGGGADWNGSTITSRSCEQQQQQQQLLQQTPSSTLSRPKRHTLNRDDHSSYPPADSSGASLAPEPLPQQGHRRVVSEYYYGTPWRVSSSPLGLDEETGEEKGDPFETHASSNGHKQPVFVSNHESGADDGIKNSNGCGAELARGRPRTPKRRSMLNWLTRLRGQ</sequence>
<accession>A0ABR1PXY5</accession>
<feature type="compositionally biased region" description="Polar residues" evidence="1">
    <location>
        <begin position="443"/>
        <end position="466"/>
    </location>
</feature>
<feature type="compositionally biased region" description="Polar residues" evidence="1">
    <location>
        <begin position="33"/>
        <end position="51"/>
    </location>
</feature>
<feature type="compositionally biased region" description="Low complexity" evidence="1">
    <location>
        <begin position="136"/>
        <end position="153"/>
    </location>
</feature>
<gene>
    <name evidence="2" type="ORF">PG986_011525</name>
</gene>
<feature type="compositionally biased region" description="Basic and acidic residues" evidence="1">
    <location>
        <begin position="172"/>
        <end position="191"/>
    </location>
</feature>
<dbReference type="PROSITE" id="PS00018">
    <property type="entry name" value="EF_HAND_1"/>
    <property type="match status" value="1"/>
</dbReference>
<feature type="compositionally biased region" description="Polar residues" evidence="1">
    <location>
        <begin position="113"/>
        <end position="125"/>
    </location>
</feature>
<dbReference type="GeneID" id="92080809"/>
<dbReference type="RefSeq" id="XP_066694443.1">
    <property type="nucleotide sequence ID" value="XM_066847747.1"/>
</dbReference>
<evidence type="ECO:0000313" key="3">
    <source>
        <dbReference type="Proteomes" id="UP001391051"/>
    </source>
</evidence>
<feature type="region of interest" description="Disordered" evidence="1">
    <location>
        <begin position="443"/>
        <end position="475"/>
    </location>
</feature>
<name>A0ABR1PXY5_9PEZI</name>
<reference evidence="2 3" key="1">
    <citation type="submission" date="2023-01" db="EMBL/GenBank/DDBJ databases">
        <title>Analysis of 21 Apiospora genomes using comparative genomics revels a genus with tremendous synthesis potential of carbohydrate active enzymes and secondary metabolites.</title>
        <authorList>
            <person name="Sorensen T."/>
        </authorList>
    </citation>
    <scope>NUCLEOTIDE SEQUENCE [LARGE SCALE GENOMIC DNA]</scope>
    <source>
        <strain evidence="2 3">CBS 24483</strain>
    </source>
</reference>
<feature type="region of interest" description="Disordered" evidence="1">
    <location>
        <begin position="381"/>
        <end position="408"/>
    </location>
</feature>
<feature type="compositionally biased region" description="Polar residues" evidence="1">
    <location>
        <begin position="521"/>
        <end position="533"/>
    </location>
</feature>
<feature type="compositionally biased region" description="Polar residues" evidence="1">
    <location>
        <begin position="655"/>
        <end position="665"/>
    </location>
</feature>
<feature type="region of interest" description="Disordered" evidence="1">
    <location>
        <begin position="733"/>
        <end position="799"/>
    </location>
</feature>
<feature type="compositionally biased region" description="Polar residues" evidence="1">
    <location>
        <begin position="616"/>
        <end position="631"/>
    </location>
</feature>
<feature type="compositionally biased region" description="Low complexity" evidence="1">
    <location>
        <begin position="573"/>
        <end position="582"/>
    </location>
</feature>
<dbReference type="EMBL" id="JAQQWE010000008">
    <property type="protein sequence ID" value="KAK7942412.1"/>
    <property type="molecule type" value="Genomic_DNA"/>
</dbReference>
<feature type="compositionally biased region" description="Low complexity" evidence="1">
    <location>
        <begin position="666"/>
        <end position="676"/>
    </location>
</feature>
<protein>
    <submittedName>
        <fullName evidence="2">Uncharacterized protein</fullName>
    </submittedName>
</protein>
<feature type="compositionally biased region" description="Low complexity" evidence="1">
    <location>
        <begin position="392"/>
        <end position="408"/>
    </location>
</feature>
<feature type="region of interest" description="Disordered" evidence="1">
    <location>
        <begin position="1"/>
        <end position="233"/>
    </location>
</feature>
<feature type="compositionally biased region" description="Low complexity" evidence="1">
    <location>
        <begin position="63"/>
        <end position="78"/>
    </location>
</feature>
<dbReference type="InterPro" id="IPR018247">
    <property type="entry name" value="EF_Hand_1_Ca_BS"/>
</dbReference>
<evidence type="ECO:0000256" key="1">
    <source>
        <dbReference type="SAM" id="MobiDB-lite"/>
    </source>
</evidence>
<organism evidence="2 3">
    <name type="scientific">Apiospora aurea</name>
    <dbReference type="NCBI Taxonomy" id="335848"/>
    <lineage>
        <taxon>Eukaryota</taxon>
        <taxon>Fungi</taxon>
        <taxon>Dikarya</taxon>
        <taxon>Ascomycota</taxon>
        <taxon>Pezizomycotina</taxon>
        <taxon>Sordariomycetes</taxon>
        <taxon>Xylariomycetidae</taxon>
        <taxon>Amphisphaeriales</taxon>
        <taxon>Apiosporaceae</taxon>
        <taxon>Apiospora</taxon>
    </lineage>
</organism>
<proteinExistence type="predicted"/>